<feature type="chain" id="PRO_5031333796" description="Outer membrane protein beta-barrel domain-containing protein" evidence="1">
    <location>
        <begin position="24"/>
        <end position="162"/>
    </location>
</feature>
<proteinExistence type="predicted"/>
<protein>
    <recommendedName>
        <fullName evidence="4">Outer membrane protein beta-barrel domain-containing protein</fullName>
    </recommendedName>
</protein>
<evidence type="ECO:0000313" key="3">
    <source>
        <dbReference type="Proteomes" id="UP000517753"/>
    </source>
</evidence>
<dbReference type="Proteomes" id="UP000517753">
    <property type="component" value="Unassembled WGS sequence"/>
</dbReference>
<name>A0A7Y9FR40_9SPHN</name>
<keyword evidence="1" id="KW-0732">Signal</keyword>
<keyword evidence="3" id="KW-1185">Reference proteome</keyword>
<evidence type="ECO:0000256" key="1">
    <source>
        <dbReference type="SAM" id="SignalP"/>
    </source>
</evidence>
<reference evidence="2 3" key="2">
    <citation type="submission" date="2020-08" db="EMBL/GenBank/DDBJ databases">
        <title>The Agave Microbiome: Exploring the role of microbial communities in plant adaptations to desert environments.</title>
        <authorList>
            <person name="Partida-Martinez L.P."/>
        </authorList>
    </citation>
    <scope>NUCLEOTIDE SEQUENCE [LARGE SCALE GENOMIC DNA]</scope>
    <source>
        <strain evidence="2 3">AS2.3</strain>
    </source>
</reference>
<gene>
    <name evidence="2" type="ORF">HD841_003463</name>
</gene>
<evidence type="ECO:0000313" key="2">
    <source>
        <dbReference type="EMBL" id="NYD91647.1"/>
    </source>
</evidence>
<reference evidence="2 3" key="1">
    <citation type="submission" date="2020-07" db="EMBL/GenBank/DDBJ databases">
        <authorList>
            <person name="Partida-Martinez L."/>
            <person name="Huntemann M."/>
            <person name="Clum A."/>
            <person name="Wang J."/>
            <person name="Palaniappan K."/>
            <person name="Ritter S."/>
            <person name="Chen I.-M."/>
            <person name="Stamatis D."/>
            <person name="Reddy T."/>
            <person name="O'Malley R."/>
            <person name="Daum C."/>
            <person name="Shapiro N."/>
            <person name="Ivanova N."/>
            <person name="Kyrpides N."/>
            <person name="Woyke T."/>
        </authorList>
    </citation>
    <scope>NUCLEOTIDE SEQUENCE [LARGE SCALE GENOMIC DNA]</scope>
    <source>
        <strain evidence="2 3">AS2.3</strain>
    </source>
</reference>
<dbReference type="RefSeq" id="WP_179510064.1">
    <property type="nucleotide sequence ID" value="NZ_JACCBY010000006.1"/>
</dbReference>
<accession>A0A7Y9FR40</accession>
<comment type="caution">
    <text evidence="2">The sequence shown here is derived from an EMBL/GenBank/DDBJ whole genome shotgun (WGS) entry which is preliminary data.</text>
</comment>
<dbReference type="EMBL" id="JACCBY010000006">
    <property type="protein sequence ID" value="NYD91647.1"/>
    <property type="molecule type" value="Genomic_DNA"/>
</dbReference>
<evidence type="ECO:0008006" key="4">
    <source>
        <dbReference type="Google" id="ProtNLM"/>
    </source>
</evidence>
<dbReference type="AlphaFoldDB" id="A0A7Y9FR40"/>
<feature type="signal peptide" evidence="1">
    <location>
        <begin position="1"/>
        <end position="23"/>
    </location>
</feature>
<organism evidence="2 3">
    <name type="scientific">Sphingomonas melonis</name>
    <dbReference type="NCBI Taxonomy" id="152682"/>
    <lineage>
        <taxon>Bacteria</taxon>
        <taxon>Pseudomonadati</taxon>
        <taxon>Pseudomonadota</taxon>
        <taxon>Alphaproteobacteria</taxon>
        <taxon>Sphingomonadales</taxon>
        <taxon>Sphingomonadaceae</taxon>
        <taxon>Sphingomonas</taxon>
    </lineage>
</organism>
<sequence>MTTIGWVGGVLAATLAAAAPASAQIVLEANGARADSHWGGELGVGYGFGAAGFRLTPMIGALVYSGDNDRYYEEANGGNDRCRDRQTGRYTSDSRCDDTAVKAYGRVEATYAIPLVATVGAGVRVGSDVRPYGTVAVPLLPTISLKGNAGQHYYALGLRLGL</sequence>